<keyword evidence="2" id="KW-0479">Metal-binding</keyword>
<organism evidence="8 9">
    <name type="scientific">Humidesulfovibrio mexicanus</name>
    <dbReference type="NCBI Taxonomy" id="147047"/>
    <lineage>
        <taxon>Bacteria</taxon>
        <taxon>Pseudomonadati</taxon>
        <taxon>Thermodesulfobacteriota</taxon>
        <taxon>Desulfovibrionia</taxon>
        <taxon>Desulfovibrionales</taxon>
        <taxon>Desulfovibrionaceae</taxon>
        <taxon>Humidesulfovibrio</taxon>
    </lineage>
</organism>
<dbReference type="AlphaFoldDB" id="A0A239AAS9"/>
<comment type="cofactor">
    <cofactor evidence="5">
        <name>[4Fe-4S] cluster</name>
        <dbReference type="ChEBI" id="CHEBI:49883"/>
    </cofactor>
    <text evidence="5">Binds 1 [4Fe-4S] cluster. The cluster is coordinated with 3 cysteines and an exchangeable S-adenosyl-L-methionine.</text>
</comment>
<evidence type="ECO:0000256" key="2">
    <source>
        <dbReference type="ARBA" id="ARBA00022723"/>
    </source>
</evidence>
<dbReference type="InterPro" id="IPR024021">
    <property type="entry name" value="FeFe-hyd_HydE_rSAM"/>
</dbReference>
<dbReference type="InterPro" id="IPR013785">
    <property type="entry name" value="Aldolase_TIM"/>
</dbReference>
<dbReference type="RefSeq" id="WP_089274152.1">
    <property type="nucleotide sequence ID" value="NZ_FZOC01000003.1"/>
</dbReference>
<dbReference type="InterPro" id="IPR058240">
    <property type="entry name" value="rSAM_sf"/>
</dbReference>
<dbReference type="Proteomes" id="UP000198324">
    <property type="component" value="Unassembled WGS sequence"/>
</dbReference>
<keyword evidence="1 5" id="KW-0949">S-adenosyl-L-methionine</keyword>
<protein>
    <submittedName>
        <fullName evidence="8">Biotin synthase</fullName>
    </submittedName>
</protein>
<evidence type="ECO:0000313" key="8">
    <source>
        <dbReference type="EMBL" id="SNR92502.1"/>
    </source>
</evidence>
<feature type="binding site" evidence="5">
    <location>
        <position position="49"/>
    </location>
    <ligand>
        <name>[4Fe-4S] cluster</name>
        <dbReference type="ChEBI" id="CHEBI:49883"/>
        <note>4Fe-4S-S-AdoMet</note>
    </ligand>
</feature>
<dbReference type="InterPro" id="IPR034422">
    <property type="entry name" value="HydE/PylB-like"/>
</dbReference>
<reference evidence="8 9" key="1">
    <citation type="submission" date="2017-06" db="EMBL/GenBank/DDBJ databases">
        <authorList>
            <person name="Kim H.J."/>
            <person name="Triplett B.A."/>
        </authorList>
    </citation>
    <scope>NUCLEOTIDE SEQUENCE [LARGE SCALE GENOMIC DNA]</scope>
    <source>
        <strain evidence="8 9">DSM 13116</strain>
    </source>
</reference>
<keyword evidence="9" id="KW-1185">Reference proteome</keyword>
<gene>
    <name evidence="8" type="ORF">SAMN04488503_1953</name>
</gene>
<evidence type="ECO:0000313" key="9">
    <source>
        <dbReference type="Proteomes" id="UP000198324"/>
    </source>
</evidence>
<dbReference type="SMART" id="SM00729">
    <property type="entry name" value="Elp3"/>
    <property type="match status" value="1"/>
</dbReference>
<accession>A0A239AAS9</accession>
<keyword evidence="4 5" id="KW-0411">Iron-sulfur</keyword>
<dbReference type="SFLD" id="SFLDG01060">
    <property type="entry name" value="BATS_domain_containing"/>
    <property type="match status" value="1"/>
</dbReference>
<dbReference type="Gene3D" id="3.20.20.70">
    <property type="entry name" value="Aldolase class I"/>
    <property type="match status" value="1"/>
</dbReference>
<dbReference type="PANTHER" id="PTHR43726">
    <property type="entry name" value="3-METHYLORNITHINE SYNTHASE"/>
    <property type="match status" value="1"/>
</dbReference>
<evidence type="ECO:0000256" key="5">
    <source>
        <dbReference type="PIRSR" id="PIRSR004762-1"/>
    </source>
</evidence>
<dbReference type="EMBL" id="FZOC01000003">
    <property type="protein sequence ID" value="SNR92502.1"/>
    <property type="molecule type" value="Genomic_DNA"/>
</dbReference>
<dbReference type="Pfam" id="PF04055">
    <property type="entry name" value="Radical_SAM"/>
    <property type="match status" value="1"/>
</dbReference>
<feature type="binding site" evidence="6">
    <location>
        <position position="159"/>
    </location>
    <ligand>
        <name>S-adenosyl-L-methionine</name>
        <dbReference type="ChEBI" id="CHEBI:59789"/>
    </ligand>
</feature>
<dbReference type="PANTHER" id="PTHR43726:SF1">
    <property type="entry name" value="BIOTIN SYNTHASE"/>
    <property type="match status" value="1"/>
</dbReference>
<dbReference type="PIRSF" id="PIRSF004762">
    <property type="entry name" value="CHP00423"/>
    <property type="match status" value="1"/>
</dbReference>
<proteinExistence type="predicted"/>
<dbReference type="SFLD" id="SFLDS00029">
    <property type="entry name" value="Radical_SAM"/>
    <property type="match status" value="1"/>
</dbReference>
<feature type="binding site" evidence="6">
    <location>
        <position position="148"/>
    </location>
    <ligand>
        <name>S-adenosyl-L-methionine</name>
        <dbReference type="ChEBI" id="CHEBI:59789"/>
    </ligand>
</feature>
<dbReference type="OrthoDB" id="9775764at2"/>
<feature type="domain" description="Radical SAM core" evidence="7">
    <location>
        <begin position="35"/>
        <end position="255"/>
    </location>
</feature>
<dbReference type="CDD" id="cd01335">
    <property type="entry name" value="Radical_SAM"/>
    <property type="match status" value="1"/>
</dbReference>
<dbReference type="InterPro" id="IPR006638">
    <property type="entry name" value="Elp3/MiaA/NifB-like_rSAM"/>
</dbReference>
<name>A0A239AAS9_9BACT</name>
<dbReference type="SUPFAM" id="SSF102114">
    <property type="entry name" value="Radical SAM enzymes"/>
    <property type="match status" value="1"/>
</dbReference>
<evidence type="ECO:0000256" key="3">
    <source>
        <dbReference type="ARBA" id="ARBA00023004"/>
    </source>
</evidence>
<evidence type="ECO:0000256" key="1">
    <source>
        <dbReference type="ARBA" id="ARBA00022691"/>
    </source>
</evidence>
<dbReference type="PROSITE" id="PS51918">
    <property type="entry name" value="RADICAL_SAM"/>
    <property type="match status" value="1"/>
</dbReference>
<evidence type="ECO:0000259" key="7">
    <source>
        <dbReference type="PROSITE" id="PS51918"/>
    </source>
</evidence>
<dbReference type="GO" id="GO:0046872">
    <property type="term" value="F:metal ion binding"/>
    <property type="evidence" value="ECO:0007669"/>
    <property type="project" value="UniProtKB-KW"/>
</dbReference>
<feature type="binding site" evidence="6">
    <location>
        <position position="167"/>
    </location>
    <ligand>
        <name>S-adenosyl-L-methionine</name>
        <dbReference type="ChEBI" id="CHEBI:59789"/>
    </ligand>
</feature>
<keyword evidence="5" id="KW-0004">4Fe-4S</keyword>
<dbReference type="NCBIfam" id="TIGR03956">
    <property type="entry name" value="rSAM_HydE"/>
    <property type="match status" value="1"/>
</dbReference>
<keyword evidence="3 5" id="KW-0408">Iron</keyword>
<dbReference type="InterPro" id="IPR007197">
    <property type="entry name" value="rSAM"/>
</dbReference>
<dbReference type="GO" id="GO:0051539">
    <property type="term" value="F:4 iron, 4 sulfur cluster binding"/>
    <property type="evidence" value="ECO:0007669"/>
    <property type="project" value="UniProtKB-KW"/>
</dbReference>
<dbReference type="GO" id="GO:0016740">
    <property type="term" value="F:transferase activity"/>
    <property type="evidence" value="ECO:0007669"/>
    <property type="project" value="TreeGrafter"/>
</dbReference>
<sequence length="339" mass="38080">MPMERAEILAALRGAQHQDTLFREADRVRQEHCGDTAQLRGVVHFSNYCCRQDLYCGLCKQNDKAKRFRMSEDQIVQTALSIAEAGLGTVVLQSGEDYHYTRDMLCSIIRRILDKADVAITLSLGERPEADMRAFKEAGASRYLMKHETMNPELYAVMRPGLKLADRLRCINLLRKLGYQVGVGNIVGLPGQTLEDLALDIEFFQSFQPDMVNIGPFIPHADTPLRDHPPADVELMLRVFALARIVTQNTHLAAANTVATLMPEDGQYRAFTQGGANVIMPNCNPFLKSKTDKVEYEFQITTRKRYVSVDEARQVLRRAGRNVAAGKGDSLKMRGGRFD</sequence>
<evidence type="ECO:0000256" key="4">
    <source>
        <dbReference type="ARBA" id="ARBA00023014"/>
    </source>
</evidence>
<feature type="binding site" evidence="6">
    <location>
        <position position="123"/>
    </location>
    <ligand>
        <name>(3R)-3-methyl-D-ornithine</name>
        <dbReference type="ChEBI" id="CHEBI:64642"/>
    </ligand>
</feature>
<evidence type="ECO:0000256" key="6">
    <source>
        <dbReference type="PIRSR" id="PIRSR004762-2"/>
    </source>
</evidence>
<feature type="binding site" evidence="5">
    <location>
        <position position="56"/>
    </location>
    <ligand>
        <name>[4Fe-4S] cluster</name>
        <dbReference type="ChEBI" id="CHEBI:49883"/>
        <note>4Fe-4S-S-AdoMet</note>
    </ligand>
</feature>